<evidence type="ECO:0000313" key="4">
    <source>
        <dbReference type="Proteomes" id="UP000094020"/>
    </source>
</evidence>
<dbReference type="InterPro" id="IPR000120">
    <property type="entry name" value="Amidase"/>
</dbReference>
<dbReference type="OrthoDB" id="1879366at2759"/>
<dbReference type="PANTHER" id="PTHR11895:SF170">
    <property type="entry name" value="AMIDASE"/>
    <property type="match status" value="1"/>
</dbReference>
<protein>
    <recommendedName>
        <fullName evidence="1">Amidase domain-containing protein</fullName>
    </recommendedName>
</protein>
<evidence type="ECO:0000259" key="1">
    <source>
        <dbReference type="Pfam" id="PF01425"/>
    </source>
</evidence>
<dbReference type="PANTHER" id="PTHR11895">
    <property type="entry name" value="TRANSAMIDASE"/>
    <property type="match status" value="1"/>
</dbReference>
<dbReference type="KEGG" id="kpin:30168667"/>
<dbReference type="InterPro" id="IPR036928">
    <property type="entry name" value="AS_sf"/>
</dbReference>
<organism evidence="2">
    <name type="scientific">Kwoniella pini CBS 10737</name>
    <dbReference type="NCBI Taxonomy" id="1296096"/>
    <lineage>
        <taxon>Eukaryota</taxon>
        <taxon>Fungi</taxon>
        <taxon>Dikarya</taxon>
        <taxon>Basidiomycota</taxon>
        <taxon>Agaricomycotina</taxon>
        <taxon>Tremellomycetes</taxon>
        <taxon>Tremellales</taxon>
        <taxon>Cryptococcaceae</taxon>
        <taxon>Kwoniella</taxon>
    </lineage>
</organism>
<reference evidence="2" key="3">
    <citation type="submission" date="2016-07" db="EMBL/GenBank/DDBJ databases">
        <title>Evolution of pathogenesis and genome organization in the Tremellales.</title>
        <authorList>
            <person name="Cuomo C."/>
            <person name="Litvintseva A."/>
            <person name="Heitman J."/>
            <person name="Chen Y."/>
            <person name="Sun S."/>
            <person name="Springer D."/>
            <person name="Dromer F."/>
            <person name="Young S."/>
            <person name="Zeng Q."/>
            <person name="Chapman S."/>
            <person name="Gujja S."/>
            <person name="Saif S."/>
            <person name="Birren B."/>
        </authorList>
    </citation>
    <scope>NUCLEOTIDE SEQUENCE</scope>
    <source>
        <strain evidence="2">CBS 10737</strain>
    </source>
</reference>
<sequence length="535" mass="57440">MSSTLAPTTLSSNNPITRQDVEDTLIKKLGASKPSDKDLDDYTSLLTGIWEIWNKIDTKEEDYIPFVDENRYPRKNVRRPEGEENKLNAWAWKVDLEDTKKDGKGLLEGKTVCLKDTVAVKGVPCLVGTDVLQDWIPNTDATIVTRILDAGGNITGKAVCENLSIWGVSCSANTGPISNIYAPGFSAGGSSSGTGALVGRGEVDLGIGGCQGGSIRIPSSVNGIVGMKPTHGLVPYTGVVGLEPILDHVGPMTRTVLDNALFLQAIAGYDGIDDRSTGGCPSPSQIPNYPKLAKEGIAGFKIGIITESLDRPLADKRVSEVILKAAQRFKELGAEVVEEVSIPEHTLGPDVWAVIGRLGAAKSLMGESNGRHGLAMNDLTEKFLPLKGDKVDKMFCSGTNTLINGIWGWENMPPTLMGKSINLVRKMRDAYHKALSKYDILITPTLPMLPAKLPSPDASIRELMENAAGVSLNTSAFNLTGLPALSLPVAFLPSLVDGTTKLPVGMQIISKNYGEVEIYKAAYAWETNSDWRSFS</sequence>
<reference evidence="3" key="4">
    <citation type="submission" date="2024-02" db="EMBL/GenBank/DDBJ databases">
        <title>Comparative genomics of Cryptococcus and Kwoniella reveals pathogenesis evolution and contrasting modes of karyotype evolution via chromosome fusion or intercentromeric recombination.</title>
        <authorList>
            <person name="Coelho M.A."/>
            <person name="David-Palma M."/>
            <person name="Shea T."/>
            <person name="Bowers K."/>
            <person name="McGinley-Smith S."/>
            <person name="Mohammad A.W."/>
            <person name="Gnirke A."/>
            <person name="Yurkov A.M."/>
            <person name="Nowrousian M."/>
            <person name="Sun S."/>
            <person name="Cuomo C.A."/>
            <person name="Heitman J."/>
        </authorList>
    </citation>
    <scope>NUCLEOTIDE SEQUENCE</scope>
    <source>
        <strain evidence="3">CBS 10737</strain>
    </source>
</reference>
<dbReference type="SUPFAM" id="SSF75304">
    <property type="entry name" value="Amidase signature (AS) enzymes"/>
    <property type="match status" value="1"/>
</dbReference>
<evidence type="ECO:0000313" key="3">
    <source>
        <dbReference type="EMBL" id="WWC67121.1"/>
    </source>
</evidence>
<dbReference type="InterPro" id="IPR023631">
    <property type="entry name" value="Amidase_dom"/>
</dbReference>
<evidence type="ECO:0000313" key="2">
    <source>
        <dbReference type="EMBL" id="OCF52997.1"/>
    </source>
</evidence>
<gene>
    <name evidence="2" type="ORF">I206_00298</name>
    <name evidence="3" type="ORF">I206_101028</name>
</gene>
<dbReference type="GO" id="GO:0003824">
    <property type="term" value="F:catalytic activity"/>
    <property type="evidence" value="ECO:0007669"/>
    <property type="project" value="InterPro"/>
</dbReference>
<dbReference type="EMBL" id="KI894007">
    <property type="protein sequence ID" value="OCF52997.1"/>
    <property type="molecule type" value="Genomic_DNA"/>
</dbReference>
<dbReference type="AlphaFoldDB" id="A0A1B9IC46"/>
<dbReference type="GeneID" id="30168667"/>
<dbReference type="EMBL" id="CP144519">
    <property type="protein sequence ID" value="WWC67121.1"/>
    <property type="molecule type" value="Genomic_DNA"/>
</dbReference>
<reference evidence="3" key="2">
    <citation type="submission" date="2013-07" db="EMBL/GenBank/DDBJ databases">
        <authorList>
            <consortium name="The Broad Institute Genome Sequencing Platform"/>
            <person name="Cuomo C."/>
            <person name="Litvintseva A."/>
            <person name="Chen Y."/>
            <person name="Heitman J."/>
            <person name="Sun S."/>
            <person name="Springer D."/>
            <person name="Dromer F."/>
            <person name="Young S.K."/>
            <person name="Zeng Q."/>
            <person name="Gargeya S."/>
            <person name="Fitzgerald M."/>
            <person name="Abouelleil A."/>
            <person name="Alvarado L."/>
            <person name="Berlin A.M."/>
            <person name="Chapman S.B."/>
            <person name="Dewar J."/>
            <person name="Goldberg J."/>
            <person name="Griggs A."/>
            <person name="Gujja S."/>
            <person name="Hansen M."/>
            <person name="Howarth C."/>
            <person name="Imamovic A."/>
            <person name="Larimer J."/>
            <person name="McCowan C."/>
            <person name="Murphy C."/>
            <person name="Pearson M."/>
            <person name="Priest M."/>
            <person name="Roberts A."/>
            <person name="Saif S."/>
            <person name="Shea T."/>
            <person name="Sykes S."/>
            <person name="Wortman J."/>
            <person name="Nusbaum C."/>
            <person name="Birren B."/>
        </authorList>
    </citation>
    <scope>NUCLEOTIDE SEQUENCE</scope>
    <source>
        <strain evidence="3">CBS 10737</strain>
    </source>
</reference>
<feature type="domain" description="Amidase" evidence="1">
    <location>
        <begin position="89"/>
        <end position="517"/>
    </location>
</feature>
<dbReference type="RefSeq" id="XP_019014216.1">
    <property type="nucleotide sequence ID" value="XM_019152078.1"/>
</dbReference>
<keyword evidence="4" id="KW-1185">Reference proteome</keyword>
<dbReference type="Pfam" id="PF01425">
    <property type="entry name" value="Amidase"/>
    <property type="match status" value="1"/>
</dbReference>
<dbReference type="STRING" id="1296096.A0A1B9IC46"/>
<name>A0A1B9IC46_9TREE</name>
<reference evidence="2" key="1">
    <citation type="submission" date="2013-07" db="EMBL/GenBank/DDBJ databases">
        <title>The Genome Sequence of Cryptococcus pinus CBS10737.</title>
        <authorList>
            <consortium name="The Broad Institute Genome Sequencing Platform"/>
            <person name="Cuomo C."/>
            <person name="Litvintseva A."/>
            <person name="Chen Y."/>
            <person name="Heitman J."/>
            <person name="Sun S."/>
            <person name="Springer D."/>
            <person name="Dromer F."/>
            <person name="Young S.K."/>
            <person name="Zeng Q."/>
            <person name="Gargeya S."/>
            <person name="Fitzgerald M."/>
            <person name="Abouelleil A."/>
            <person name="Alvarado L."/>
            <person name="Berlin A.M."/>
            <person name="Chapman S.B."/>
            <person name="Dewar J."/>
            <person name="Goldberg J."/>
            <person name="Griggs A."/>
            <person name="Gujja S."/>
            <person name="Hansen M."/>
            <person name="Howarth C."/>
            <person name="Imamovic A."/>
            <person name="Larimer J."/>
            <person name="McCowan C."/>
            <person name="Murphy C."/>
            <person name="Pearson M."/>
            <person name="Priest M."/>
            <person name="Roberts A."/>
            <person name="Saif S."/>
            <person name="Shea T."/>
            <person name="Sykes S."/>
            <person name="Wortman J."/>
            <person name="Nusbaum C."/>
            <person name="Birren B."/>
        </authorList>
    </citation>
    <scope>NUCLEOTIDE SEQUENCE [LARGE SCALE GENOMIC DNA]</scope>
    <source>
        <strain evidence="2">CBS 10737</strain>
    </source>
</reference>
<dbReference type="Gene3D" id="3.90.1300.10">
    <property type="entry name" value="Amidase signature (AS) domain"/>
    <property type="match status" value="1"/>
</dbReference>
<dbReference type="Proteomes" id="UP000094020">
    <property type="component" value="Chromosome 1"/>
</dbReference>
<accession>A0A1B9IC46</accession>
<proteinExistence type="predicted"/>